<evidence type="ECO:0000259" key="7">
    <source>
        <dbReference type="Pfam" id="PF01593"/>
    </source>
</evidence>
<comment type="pathway">
    <text evidence="1">Plant hormone metabolism; auxin biosynthesis.</text>
</comment>
<comment type="similarity">
    <text evidence="2">Belongs to the tryptophan 2-monooxygenase family.</text>
</comment>
<dbReference type="InterPro" id="IPR050281">
    <property type="entry name" value="Flavin_monoamine_oxidase"/>
</dbReference>
<evidence type="ECO:0000256" key="3">
    <source>
        <dbReference type="ARBA" id="ARBA00012535"/>
    </source>
</evidence>
<sequence>MRDELPALMSRRSLFSMIGKTAGIAVMYEAMATMAYAADSTFRQPIALTGAPKGSSVLILGAGLAGMVAAYELGKAGYKVQILEYQGRPGGRNWSLYGGDTYTELGGFKQNIEFDKGLYLNPGPWRIPHHHKAILHYCQLLGVQLEPFIQINYAAYVHSTKAFGGKPQRYRSVEADFDGYVAELLAKTVQQDKLDRPVTKEDREILLQALRGWGALDKNYAYVKSEDASNRRGFDHPPGGGLDAMPTPTDPVSLEDMIRGRLWRSIGSSKAYDVQQTMFQPVGGMGMIGKAFGKELGEIIRYNAKVTEIRQDKRGVTATFVDTLKGGAPQTAHADWCVCTIPASVLSQIPINVGAPMKAAIDALPYAASAKVGLQMKRRFWEEDEGIYGGITYTDQPNSMISYPSTDFFKRGKGVLLGAYTFGPNAVEFTAMPPEERIAKAVEYGANIHPQYREEFETGATVAWHRVPWTLGCAGSWTEETRAAHYNDICAIDGRIVMAGEHVSMIPAWQEGAVLSSLDAIGRLHKRIVQG</sequence>
<dbReference type="PRINTS" id="PR00411">
    <property type="entry name" value="PNDRDTASEI"/>
</dbReference>
<dbReference type="EC" id="1.13.12.3" evidence="3"/>
<dbReference type="Gene3D" id="3.90.660.10">
    <property type="match status" value="1"/>
</dbReference>
<proteinExistence type="inferred from homology"/>
<dbReference type="InterPro" id="IPR002937">
    <property type="entry name" value="Amino_oxidase"/>
</dbReference>
<dbReference type="Proteomes" id="UP001169764">
    <property type="component" value="Unassembled WGS sequence"/>
</dbReference>
<name>A0ABT8YA04_9SPHN</name>
<evidence type="ECO:0000313" key="9">
    <source>
        <dbReference type="Proteomes" id="UP001169764"/>
    </source>
</evidence>
<keyword evidence="5" id="KW-0073">Auxin biosynthesis</keyword>
<protein>
    <recommendedName>
        <fullName evidence="4">Tryptophan 2-monooxygenase</fullName>
        <ecNumber evidence="3">1.13.12.3</ecNumber>
    </recommendedName>
</protein>
<evidence type="ECO:0000256" key="4">
    <source>
        <dbReference type="ARBA" id="ARBA00017871"/>
    </source>
</evidence>
<dbReference type="SUPFAM" id="SSF54373">
    <property type="entry name" value="FAD-linked reductases, C-terminal domain"/>
    <property type="match status" value="1"/>
</dbReference>
<keyword evidence="9" id="KW-1185">Reference proteome</keyword>
<dbReference type="Pfam" id="PF01593">
    <property type="entry name" value="Amino_oxidase"/>
    <property type="match status" value="1"/>
</dbReference>
<accession>A0ABT8YA04</accession>
<dbReference type="SUPFAM" id="SSF51905">
    <property type="entry name" value="FAD/NAD(P)-binding domain"/>
    <property type="match status" value="1"/>
</dbReference>
<feature type="domain" description="Amine oxidase" evidence="7">
    <location>
        <begin position="64"/>
        <end position="520"/>
    </location>
</feature>
<dbReference type="Gene3D" id="1.20.1440.240">
    <property type="match status" value="1"/>
</dbReference>
<gene>
    <name evidence="8" type="ORF">Q4F19_12340</name>
</gene>
<evidence type="ECO:0000313" key="8">
    <source>
        <dbReference type="EMBL" id="MDO6415172.1"/>
    </source>
</evidence>
<dbReference type="RefSeq" id="WP_303542995.1">
    <property type="nucleotide sequence ID" value="NZ_JAUOTP010000005.1"/>
</dbReference>
<dbReference type="PANTHER" id="PTHR10742:SF342">
    <property type="entry name" value="AMINE OXIDASE"/>
    <property type="match status" value="1"/>
</dbReference>
<evidence type="ECO:0000256" key="2">
    <source>
        <dbReference type="ARBA" id="ARBA00005833"/>
    </source>
</evidence>
<dbReference type="EMBL" id="JAUOTP010000005">
    <property type="protein sequence ID" value="MDO6415172.1"/>
    <property type="molecule type" value="Genomic_DNA"/>
</dbReference>
<comment type="caution">
    <text evidence="8">The sequence shown here is derived from an EMBL/GenBank/DDBJ whole genome shotgun (WGS) entry which is preliminary data.</text>
</comment>
<dbReference type="Gene3D" id="3.50.50.60">
    <property type="entry name" value="FAD/NAD(P)-binding domain"/>
    <property type="match status" value="1"/>
</dbReference>
<organism evidence="8 9">
    <name type="scientific">Sphingomonas natans</name>
    <dbReference type="NCBI Taxonomy" id="3063330"/>
    <lineage>
        <taxon>Bacteria</taxon>
        <taxon>Pseudomonadati</taxon>
        <taxon>Pseudomonadota</taxon>
        <taxon>Alphaproteobacteria</taxon>
        <taxon>Sphingomonadales</taxon>
        <taxon>Sphingomonadaceae</taxon>
        <taxon>Sphingomonas</taxon>
    </lineage>
</organism>
<reference evidence="8" key="1">
    <citation type="submission" date="2023-07" db="EMBL/GenBank/DDBJ databases">
        <authorList>
            <person name="Kim M."/>
        </authorList>
    </citation>
    <scope>NUCLEOTIDE SEQUENCE</scope>
    <source>
        <strain evidence="8">BIUV-7</strain>
    </source>
</reference>
<dbReference type="PANTHER" id="PTHR10742">
    <property type="entry name" value="FLAVIN MONOAMINE OXIDASE"/>
    <property type="match status" value="1"/>
</dbReference>
<evidence type="ECO:0000256" key="6">
    <source>
        <dbReference type="ARBA" id="ARBA00047321"/>
    </source>
</evidence>
<evidence type="ECO:0000256" key="1">
    <source>
        <dbReference type="ARBA" id="ARBA00004814"/>
    </source>
</evidence>
<dbReference type="InterPro" id="IPR036188">
    <property type="entry name" value="FAD/NAD-bd_sf"/>
</dbReference>
<evidence type="ECO:0000256" key="5">
    <source>
        <dbReference type="ARBA" id="ARBA00023070"/>
    </source>
</evidence>
<comment type="catalytic activity">
    <reaction evidence="6">
        <text>L-tryptophan + O2 = indole-3-acetamide + CO2 + H2O</text>
        <dbReference type="Rhea" id="RHEA:16165"/>
        <dbReference type="ChEBI" id="CHEBI:15377"/>
        <dbReference type="ChEBI" id="CHEBI:15379"/>
        <dbReference type="ChEBI" id="CHEBI:16031"/>
        <dbReference type="ChEBI" id="CHEBI:16526"/>
        <dbReference type="ChEBI" id="CHEBI:57912"/>
        <dbReference type="EC" id="1.13.12.3"/>
    </reaction>
</comment>